<dbReference type="EMBL" id="JBBNAE010000003">
    <property type="protein sequence ID" value="KAK9137404.1"/>
    <property type="molecule type" value="Genomic_DNA"/>
</dbReference>
<dbReference type="AlphaFoldDB" id="A0AAP0JP98"/>
<proteinExistence type="predicted"/>
<sequence>MTDTFKKGMIPEGYHWKSVLQYQRDIYWERWKSYFDWDPQITALIMATYESKAKVRYKALMNKLLTKGERPIYVTKEAWRRYVEYWESDDFKTRSKIASSNRRSKKGGPGAEQGAGEGLHGARVVPSCAHEETRWSDLH</sequence>
<keyword evidence="3" id="KW-1185">Reference proteome</keyword>
<dbReference type="Proteomes" id="UP001417504">
    <property type="component" value="Unassembled WGS sequence"/>
</dbReference>
<evidence type="ECO:0000256" key="1">
    <source>
        <dbReference type="SAM" id="MobiDB-lite"/>
    </source>
</evidence>
<feature type="compositionally biased region" description="Basic and acidic residues" evidence="1">
    <location>
        <begin position="129"/>
        <end position="139"/>
    </location>
</feature>
<evidence type="ECO:0000313" key="2">
    <source>
        <dbReference type="EMBL" id="KAK9137404.1"/>
    </source>
</evidence>
<evidence type="ECO:0008006" key="4">
    <source>
        <dbReference type="Google" id="ProtNLM"/>
    </source>
</evidence>
<feature type="region of interest" description="Disordered" evidence="1">
    <location>
        <begin position="94"/>
        <end position="139"/>
    </location>
</feature>
<name>A0AAP0JP98_9MAGN</name>
<accession>A0AAP0JP98</accession>
<reference evidence="2 3" key="1">
    <citation type="submission" date="2024-01" db="EMBL/GenBank/DDBJ databases">
        <title>Genome assemblies of Stephania.</title>
        <authorList>
            <person name="Yang L."/>
        </authorList>
    </citation>
    <scope>NUCLEOTIDE SEQUENCE [LARGE SCALE GENOMIC DNA]</scope>
    <source>
        <strain evidence="2">QJT</strain>
        <tissue evidence="2">Leaf</tissue>
    </source>
</reference>
<organism evidence="2 3">
    <name type="scientific">Stephania japonica</name>
    <dbReference type="NCBI Taxonomy" id="461633"/>
    <lineage>
        <taxon>Eukaryota</taxon>
        <taxon>Viridiplantae</taxon>
        <taxon>Streptophyta</taxon>
        <taxon>Embryophyta</taxon>
        <taxon>Tracheophyta</taxon>
        <taxon>Spermatophyta</taxon>
        <taxon>Magnoliopsida</taxon>
        <taxon>Ranunculales</taxon>
        <taxon>Menispermaceae</taxon>
        <taxon>Menispermoideae</taxon>
        <taxon>Cissampelideae</taxon>
        <taxon>Stephania</taxon>
    </lineage>
</organism>
<gene>
    <name evidence="2" type="ORF">Sjap_007998</name>
</gene>
<protein>
    <recommendedName>
        <fullName evidence="4">Transposase</fullName>
    </recommendedName>
</protein>
<evidence type="ECO:0000313" key="3">
    <source>
        <dbReference type="Proteomes" id="UP001417504"/>
    </source>
</evidence>
<comment type="caution">
    <text evidence="2">The sequence shown here is derived from an EMBL/GenBank/DDBJ whole genome shotgun (WGS) entry which is preliminary data.</text>
</comment>
<feature type="compositionally biased region" description="Gly residues" evidence="1">
    <location>
        <begin position="107"/>
        <end position="119"/>
    </location>
</feature>